<evidence type="ECO:0000259" key="3">
    <source>
        <dbReference type="PROSITE" id="PS50879"/>
    </source>
</evidence>
<organism evidence="4 5">
    <name type="scientific">Daphnia galeata</name>
    <dbReference type="NCBI Taxonomy" id="27404"/>
    <lineage>
        <taxon>Eukaryota</taxon>
        <taxon>Metazoa</taxon>
        <taxon>Ecdysozoa</taxon>
        <taxon>Arthropoda</taxon>
        <taxon>Crustacea</taxon>
        <taxon>Branchiopoda</taxon>
        <taxon>Diplostraca</taxon>
        <taxon>Cladocera</taxon>
        <taxon>Anomopoda</taxon>
        <taxon>Daphniidae</taxon>
        <taxon>Daphnia</taxon>
    </lineage>
</organism>
<dbReference type="InterPro" id="IPR036397">
    <property type="entry name" value="RNaseH_sf"/>
</dbReference>
<evidence type="ECO:0000256" key="1">
    <source>
        <dbReference type="ARBA" id="ARBA00005300"/>
    </source>
</evidence>
<dbReference type="Gene3D" id="3.30.420.10">
    <property type="entry name" value="Ribonuclease H-like superfamily/Ribonuclease H"/>
    <property type="match status" value="2"/>
</dbReference>
<accession>A0A8J2RA73</accession>
<evidence type="ECO:0000313" key="4">
    <source>
        <dbReference type="EMBL" id="CAH0098567.1"/>
    </source>
</evidence>
<evidence type="ECO:0000256" key="2">
    <source>
        <dbReference type="SAM" id="MobiDB-lite"/>
    </source>
</evidence>
<proteinExistence type="inferred from homology"/>
<dbReference type="GO" id="GO:0003676">
    <property type="term" value="F:nucleic acid binding"/>
    <property type="evidence" value="ECO:0007669"/>
    <property type="project" value="InterPro"/>
</dbReference>
<dbReference type="InterPro" id="IPR002156">
    <property type="entry name" value="RNaseH_domain"/>
</dbReference>
<dbReference type="InterPro" id="IPR050092">
    <property type="entry name" value="RNase_H"/>
</dbReference>
<dbReference type="OrthoDB" id="407198at2759"/>
<comment type="similarity">
    <text evidence="1">Belongs to the RNase H family.</text>
</comment>
<reference evidence="4" key="1">
    <citation type="submission" date="2021-11" db="EMBL/GenBank/DDBJ databases">
        <authorList>
            <person name="Schell T."/>
        </authorList>
    </citation>
    <scope>NUCLEOTIDE SEQUENCE</scope>
    <source>
        <strain evidence="4">M5</strain>
    </source>
</reference>
<dbReference type="PANTHER" id="PTHR10642:SF31">
    <property type="entry name" value="RIBONUCLEASE H1"/>
    <property type="match status" value="1"/>
</dbReference>
<dbReference type="EMBL" id="CAKKLH010000003">
    <property type="protein sequence ID" value="CAH0098567.1"/>
    <property type="molecule type" value="Genomic_DNA"/>
</dbReference>
<dbReference type="Pfam" id="PF00075">
    <property type="entry name" value="RNase_H"/>
    <property type="match status" value="2"/>
</dbReference>
<feature type="domain" description="RNase H type-1" evidence="3">
    <location>
        <begin position="626"/>
        <end position="771"/>
    </location>
</feature>
<feature type="region of interest" description="Disordered" evidence="2">
    <location>
        <begin position="779"/>
        <end position="806"/>
    </location>
</feature>
<evidence type="ECO:0000313" key="5">
    <source>
        <dbReference type="Proteomes" id="UP000789390"/>
    </source>
</evidence>
<dbReference type="GO" id="GO:0043137">
    <property type="term" value="P:DNA replication, removal of RNA primer"/>
    <property type="evidence" value="ECO:0007669"/>
    <property type="project" value="TreeGrafter"/>
</dbReference>
<dbReference type="AlphaFoldDB" id="A0A8J2RA73"/>
<dbReference type="SUPFAM" id="SSF53098">
    <property type="entry name" value="Ribonuclease H-like"/>
    <property type="match status" value="2"/>
</dbReference>
<feature type="domain" description="RNase H type-1" evidence="3">
    <location>
        <begin position="174"/>
        <end position="325"/>
    </location>
</feature>
<dbReference type="Proteomes" id="UP000789390">
    <property type="component" value="Unassembled WGS sequence"/>
</dbReference>
<dbReference type="PANTHER" id="PTHR10642">
    <property type="entry name" value="RIBONUCLEASE H1"/>
    <property type="match status" value="1"/>
</dbReference>
<dbReference type="InterPro" id="IPR012337">
    <property type="entry name" value="RNaseH-like_sf"/>
</dbReference>
<gene>
    <name evidence="4" type="ORF">DGAL_LOCUS650</name>
</gene>
<protein>
    <recommendedName>
        <fullName evidence="3">RNase H type-1 domain-containing protein</fullName>
    </recommendedName>
</protein>
<dbReference type="GO" id="GO:0004523">
    <property type="term" value="F:RNA-DNA hybrid ribonuclease activity"/>
    <property type="evidence" value="ECO:0007669"/>
    <property type="project" value="InterPro"/>
</dbReference>
<name>A0A8J2RA73_9CRUS</name>
<dbReference type="PROSITE" id="PS50879">
    <property type="entry name" value="RNASE_H_1"/>
    <property type="match status" value="2"/>
</dbReference>
<sequence>MLGVNPSGRYFQLSPYSPIQHGCPPALPYHHHPAAPVHNQSSFHCTFDKRAYSTNQLQSGGFHYPHIESSFANLQTFCNQTRQAMSAYLSHPPIHQSQSRKIKTLPKPHTYGHCYYDEEEADWFDFGDEIQILEGNSQIGELSCELFPVPEEPVVPIEQLTVALMDDYEFYCDDKDFIQVYTDGSYINGRYKLIDSVSAIGVWFGPNHKLWVINLSQPTRLGGFNSDGAELEAIIEAIKIVFSCGVDKVQINTDSKNSVRFVTYFISKWESNGWRNIKGLPVRNQNLIRQLYHYTQLVTIKWVCKKIMCRRVEEYEETLKRTVLHGLLLLHVQEKVKDNIYQPKERQKNRLVELIIVSCEDIARINKNCVLVHVQFSFAPLKDMYESMTTFLLQICMIHLITHLKSCCALTHSAFCFSGARGNVYRMSQRPFTPYSPSMAHYPYTSLANYGLPADIYGDSNAPYYPHPDASFAELQAFCNRSRSSAAGSAYTPSLPDSDVQSQYYVADLVTTNDIPNSASRNSTAGSFANSLPDFDSSQYETTDDCIDYGHAPVCDENGMEGEDDDDGVDWFDMEALTGLSLDELDENGLENPSWRFEFPLPMLPVVPMLQMKTETFDGQVFYVDDEGYAQAYTQGECRVPFVGKASIGVWFGPNHPANVGERLHRGRRTQEAARFAAVIEAIRVAGSYGIKKLQINTDYENIIRFMIYFILKWEQNDWMTLRGHHVKNKVLILELDYFSRLLDIKWNYVPYYEGAEGNLEAANLALVALDLKLPQRRNTSEEMETDATKEVAPTGSTSNEEGTKKRRFVPIVY</sequence>
<keyword evidence="5" id="KW-1185">Reference proteome</keyword>
<comment type="caution">
    <text evidence="4">The sequence shown here is derived from an EMBL/GenBank/DDBJ whole genome shotgun (WGS) entry which is preliminary data.</text>
</comment>